<dbReference type="AlphaFoldDB" id="A0A128FEX7"/>
<dbReference type="RefSeq" id="WP_231870197.1">
    <property type="nucleotide sequence ID" value="NZ_FIZX01000011.1"/>
</dbReference>
<dbReference type="InterPro" id="IPR012902">
    <property type="entry name" value="N_methyl_site"/>
</dbReference>
<name>A0A128FEX7_9GAMM</name>
<proteinExistence type="predicted"/>
<sequence>MRYWNLQRGFSLIEMITTVSVLAVVTAVAVPTYVSSHKAAVVENKASQLLSVLEVGQSESLRRHRNIYVHYVPSSETDNGCIGLSEKSEVANFSCSDSEGLQKVILEKGAMVNVQEPALTDPAKLFYFSPISGMPSNDKTVKLAHGEETGKESGIMIRRYVGLKGCSNTAVTGWESCPS</sequence>
<evidence type="ECO:0000313" key="2">
    <source>
        <dbReference type="EMBL" id="CZF85357.1"/>
    </source>
</evidence>
<dbReference type="PROSITE" id="PS00409">
    <property type="entry name" value="PROKAR_NTER_METHYL"/>
    <property type="match status" value="1"/>
</dbReference>
<dbReference type="NCBIfam" id="TIGR02532">
    <property type="entry name" value="IV_pilin_GFxxxE"/>
    <property type="match status" value="1"/>
</dbReference>
<keyword evidence="1" id="KW-0812">Transmembrane</keyword>
<dbReference type="Pfam" id="PF07963">
    <property type="entry name" value="N_methyl"/>
    <property type="match status" value="1"/>
</dbReference>
<protein>
    <recommendedName>
        <fullName evidence="4">Fimbrial protein</fullName>
    </recommendedName>
</protein>
<keyword evidence="3" id="KW-1185">Reference proteome</keyword>
<gene>
    <name evidence="2" type="ORF">GCE9029_04961</name>
</gene>
<dbReference type="EMBL" id="FIZX01000011">
    <property type="protein sequence ID" value="CZF85357.1"/>
    <property type="molecule type" value="Genomic_DNA"/>
</dbReference>
<dbReference type="Gene3D" id="3.30.700.10">
    <property type="entry name" value="Glycoprotein, Type 4 Pilin"/>
    <property type="match status" value="1"/>
</dbReference>
<keyword evidence="1" id="KW-1133">Transmembrane helix</keyword>
<evidence type="ECO:0000313" key="3">
    <source>
        <dbReference type="Proteomes" id="UP000071641"/>
    </source>
</evidence>
<dbReference type="SUPFAM" id="SSF54523">
    <property type="entry name" value="Pili subunits"/>
    <property type="match status" value="1"/>
</dbReference>
<feature type="transmembrane region" description="Helical" evidence="1">
    <location>
        <begin position="12"/>
        <end position="34"/>
    </location>
</feature>
<evidence type="ECO:0008006" key="4">
    <source>
        <dbReference type="Google" id="ProtNLM"/>
    </source>
</evidence>
<dbReference type="STRING" id="1796497.GCE9029_04961"/>
<evidence type="ECO:0000256" key="1">
    <source>
        <dbReference type="SAM" id="Phobius"/>
    </source>
</evidence>
<accession>A0A128FEX7</accession>
<keyword evidence="1" id="KW-0472">Membrane</keyword>
<reference evidence="3" key="1">
    <citation type="submission" date="2016-02" db="EMBL/GenBank/DDBJ databases">
        <authorList>
            <person name="Rodrigo-Torres Lidia"/>
            <person name="Arahal R.David."/>
        </authorList>
    </citation>
    <scope>NUCLEOTIDE SEQUENCE [LARGE SCALE GENOMIC DNA]</scope>
    <source>
        <strain evidence="3">CECT 9029</strain>
    </source>
</reference>
<organism evidence="2 3">
    <name type="scientific">Grimontia celer</name>
    <dbReference type="NCBI Taxonomy" id="1796497"/>
    <lineage>
        <taxon>Bacteria</taxon>
        <taxon>Pseudomonadati</taxon>
        <taxon>Pseudomonadota</taxon>
        <taxon>Gammaproteobacteria</taxon>
        <taxon>Vibrionales</taxon>
        <taxon>Vibrionaceae</taxon>
        <taxon>Grimontia</taxon>
    </lineage>
</organism>
<dbReference type="InterPro" id="IPR045584">
    <property type="entry name" value="Pilin-like"/>
</dbReference>
<dbReference type="Proteomes" id="UP000071641">
    <property type="component" value="Unassembled WGS sequence"/>
</dbReference>